<dbReference type="Proteomes" id="UP001228376">
    <property type="component" value="Unassembled WGS sequence"/>
</dbReference>
<evidence type="ECO:0000259" key="5">
    <source>
        <dbReference type="Pfam" id="PF03816"/>
    </source>
</evidence>
<dbReference type="InterPro" id="IPR050922">
    <property type="entry name" value="LytR/CpsA/Psr_CW_biosynth"/>
</dbReference>
<dbReference type="RefSeq" id="WP_320384302.1">
    <property type="nucleotide sequence ID" value="NZ_JAROCA020000001.1"/>
</dbReference>
<keyword evidence="4" id="KW-1133">Transmembrane helix</keyword>
<evidence type="ECO:0000256" key="3">
    <source>
        <dbReference type="ARBA" id="ARBA00022968"/>
    </source>
</evidence>
<keyword evidence="7" id="KW-1185">Reference proteome</keyword>
<feature type="domain" description="Cell envelope-related transcriptional attenuator" evidence="5">
    <location>
        <begin position="99"/>
        <end position="247"/>
    </location>
</feature>
<evidence type="ECO:0000256" key="1">
    <source>
        <dbReference type="ARBA" id="ARBA00006068"/>
    </source>
</evidence>
<evidence type="ECO:0000313" key="7">
    <source>
        <dbReference type="Proteomes" id="UP001228376"/>
    </source>
</evidence>
<protein>
    <submittedName>
        <fullName evidence="6">LCP family protein</fullName>
    </submittedName>
</protein>
<proteinExistence type="inferred from homology"/>
<reference evidence="6 7" key="1">
    <citation type="submission" date="2023-10" db="EMBL/GenBank/DDBJ databases">
        <title>179-bfca-hs.</title>
        <authorList>
            <person name="Miliotis G."/>
            <person name="Sengupta P."/>
            <person name="Hameed A."/>
            <person name="Chuvochina M."/>
            <person name="Mcdonagh F."/>
            <person name="Simpson A.C."/>
            <person name="Singh N.K."/>
            <person name="Rekha P.D."/>
            <person name="Raman K."/>
            <person name="Hugenholtz P."/>
            <person name="Venkateswaran K."/>
        </authorList>
    </citation>
    <scope>NUCLEOTIDE SEQUENCE [LARGE SCALE GENOMIC DNA]</scope>
    <source>
        <strain evidence="6 7">179-BFC-A-HS</strain>
    </source>
</reference>
<sequence length="290" mass="32915">MSKNRSSRHQPGVKSVKKRKLRKRVFFILIPLLVFLSAFSYATYLYIKADSVFSESYEDDGRAKSNLREKEVDPDFDNVSILIMGIDESEKRNNAKDARTDSMMVATLNKDDKSVKLLSIPRDSYVYIPEVGYETKINHAHKYGGSKAAMETVENLLHIPIDYYVKVNFEAFMDVVDAIDGVEVDVPFEMVEQDSKDKADTIHLMPGKQTLNGEEALAFARTRHYDNDIERGKRQQEVLKAAVHKAASLKSVLKFDNIIEAVGKNMTTNMTFSEMKSFISYGTSGKKLEI</sequence>
<keyword evidence="3" id="KW-0735">Signal-anchor</keyword>
<dbReference type="PANTHER" id="PTHR33392">
    <property type="entry name" value="POLYISOPRENYL-TEICHOIC ACID--PEPTIDOGLYCAN TEICHOIC ACID TRANSFERASE TAGU"/>
    <property type="match status" value="1"/>
</dbReference>
<dbReference type="PANTHER" id="PTHR33392:SF3">
    <property type="entry name" value="POLYISOPRENYL-TEICHOIC ACID--PEPTIDOGLYCAN TEICHOIC ACID TRANSFERASE TAGT"/>
    <property type="match status" value="1"/>
</dbReference>
<keyword evidence="2" id="KW-0812">Transmembrane</keyword>
<dbReference type="Pfam" id="PF03816">
    <property type="entry name" value="LytR_cpsA_psr"/>
    <property type="match status" value="1"/>
</dbReference>
<comment type="caution">
    <text evidence="6">The sequence shown here is derived from an EMBL/GenBank/DDBJ whole genome shotgun (WGS) entry which is preliminary data.</text>
</comment>
<evidence type="ECO:0000256" key="2">
    <source>
        <dbReference type="ARBA" id="ARBA00022692"/>
    </source>
</evidence>
<comment type="similarity">
    <text evidence="1">Belongs to the LytR/CpsA/Psr (LCP) family.</text>
</comment>
<name>A0ABU5CFG8_9BACI</name>
<accession>A0ABU5CFG8</accession>
<dbReference type="EMBL" id="JAROCA020000001">
    <property type="protein sequence ID" value="MDY0404741.1"/>
    <property type="molecule type" value="Genomic_DNA"/>
</dbReference>
<keyword evidence="4" id="KW-0472">Membrane</keyword>
<dbReference type="Gene3D" id="3.40.630.190">
    <property type="entry name" value="LCP protein"/>
    <property type="match status" value="1"/>
</dbReference>
<evidence type="ECO:0000313" key="6">
    <source>
        <dbReference type="EMBL" id="MDY0404741.1"/>
    </source>
</evidence>
<gene>
    <name evidence="6" type="ORF">P5G51_004380</name>
</gene>
<dbReference type="InterPro" id="IPR004474">
    <property type="entry name" value="LytR_CpsA_psr"/>
</dbReference>
<organism evidence="6 7">
    <name type="scientific">Tigheibacillus jepli</name>
    <dbReference type="NCBI Taxonomy" id="3035914"/>
    <lineage>
        <taxon>Bacteria</taxon>
        <taxon>Bacillati</taxon>
        <taxon>Bacillota</taxon>
        <taxon>Bacilli</taxon>
        <taxon>Bacillales</taxon>
        <taxon>Bacillaceae</taxon>
        <taxon>Tigheibacillus</taxon>
    </lineage>
</organism>
<evidence type="ECO:0000256" key="4">
    <source>
        <dbReference type="ARBA" id="ARBA00022989"/>
    </source>
</evidence>
<dbReference type="NCBIfam" id="TIGR00350">
    <property type="entry name" value="lytR_cpsA_psr"/>
    <property type="match status" value="1"/>
</dbReference>